<feature type="domain" description="Acb2/Tad1 hairpin" evidence="2">
    <location>
        <begin position="53"/>
        <end position="114"/>
    </location>
</feature>
<dbReference type="EMBL" id="LAZR01054269">
    <property type="protein sequence ID" value="KKK78918.1"/>
    <property type="molecule type" value="Genomic_DNA"/>
</dbReference>
<reference evidence="3" key="1">
    <citation type="journal article" date="2015" name="Nature">
        <title>Complex archaea that bridge the gap between prokaryotes and eukaryotes.</title>
        <authorList>
            <person name="Spang A."/>
            <person name="Saw J.H."/>
            <person name="Jorgensen S.L."/>
            <person name="Zaremba-Niedzwiedzka K."/>
            <person name="Martijn J."/>
            <person name="Lind A.E."/>
            <person name="van Eijk R."/>
            <person name="Schleper C."/>
            <person name="Guy L."/>
            <person name="Ettema T.J."/>
        </authorList>
    </citation>
    <scope>NUCLEOTIDE SEQUENCE</scope>
</reference>
<sequence length="128" mass="14375">MLAEDRRVLHGTQLYTRVVANDEPGHGNACHKYSIQDTREVKPESPKGVGIYAQIQFQDGPIKENGVNGIHNEDLLVIVMDRLEGFQSGDYACPENDMAIECLKDALHNLNQRTYHRQNRGVEGTSKV</sequence>
<accession>A0A0F8YC37</accession>
<keyword evidence="1" id="KW-0547">Nucleotide-binding</keyword>
<evidence type="ECO:0000256" key="1">
    <source>
        <dbReference type="ARBA" id="ARBA00022741"/>
    </source>
</evidence>
<gene>
    <name evidence="3" type="ORF">LCGC14_2838710</name>
</gene>
<dbReference type="Pfam" id="PF24729">
    <property type="entry name" value="Acb2_Tad1_hairpin"/>
    <property type="match status" value="1"/>
</dbReference>
<evidence type="ECO:0000313" key="3">
    <source>
        <dbReference type="EMBL" id="KKK78918.1"/>
    </source>
</evidence>
<evidence type="ECO:0000259" key="2">
    <source>
        <dbReference type="Pfam" id="PF24729"/>
    </source>
</evidence>
<protein>
    <recommendedName>
        <fullName evidence="2">Acb2/Tad1 hairpin domain-containing protein</fullName>
    </recommendedName>
</protein>
<name>A0A0F8YC37_9ZZZZ</name>
<comment type="caution">
    <text evidence="3">The sequence shown here is derived from an EMBL/GenBank/DDBJ whole genome shotgun (WGS) entry which is preliminary data.</text>
</comment>
<organism evidence="3">
    <name type="scientific">marine sediment metagenome</name>
    <dbReference type="NCBI Taxonomy" id="412755"/>
    <lineage>
        <taxon>unclassified sequences</taxon>
        <taxon>metagenomes</taxon>
        <taxon>ecological metagenomes</taxon>
    </lineage>
</organism>
<proteinExistence type="predicted"/>
<dbReference type="AlphaFoldDB" id="A0A0F8YC37"/>
<dbReference type="InterPro" id="IPR056098">
    <property type="entry name" value="Acb2/Tad1_hairpin"/>
</dbReference>